<gene>
    <name evidence="1" type="ORF">E7Y31_23520</name>
</gene>
<keyword evidence="2" id="KW-1185">Reference proteome</keyword>
<dbReference type="EMBL" id="SSXH01001119">
    <property type="protein sequence ID" value="THJ24989.1"/>
    <property type="molecule type" value="Genomic_DNA"/>
</dbReference>
<comment type="caution">
    <text evidence="1">The sequence shown here is derived from an EMBL/GenBank/DDBJ whole genome shotgun (WGS) entry which is preliminary data.</text>
</comment>
<proteinExistence type="predicted"/>
<name>A0A4S5B1K9_9ACTN</name>
<dbReference type="Proteomes" id="UP000305282">
    <property type="component" value="Unassembled WGS sequence"/>
</dbReference>
<sequence length="129" mass="14722">MTLPRSVADVLARHVAFEVECIDRMYLNVYDLRRLRLHGLIERIPGTHRYQIIPTGQRHALFLTRVHNRILRIGTAELTDCHHEPPPLRRAADAYNTAVDQLIHHAGLVAWPAHPELDPFFTASPAQAL</sequence>
<evidence type="ECO:0000313" key="1">
    <source>
        <dbReference type="EMBL" id="THJ24989.1"/>
    </source>
</evidence>
<reference evidence="1 2" key="1">
    <citation type="submission" date="2019-04" db="EMBL/GenBank/DDBJ databases">
        <title>Draft genome sequences for three unisolated Alnus-infective Frankia Sp+ strains, AgTrS, AiOr and AvVan, the first sequenced Frankia strains able to sporulate in-planta.</title>
        <authorList>
            <person name="Bethencourt L."/>
            <person name="Vautrin F."/>
            <person name="Taib N."/>
            <person name="Dubost A."/>
            <person name="Castro-Garcia L."/>
            <person name="Imbaud O."/>
            <person name="Abrouk D."/>
            <person name="Fournier P."/>
            <person name="Briolay J."/>
            <person name="Nguyen A."/>
            <person name="Normand P."/>
            <person name="Fernandez M.P."/>
            <person name="Brochier-Armanet C."/>
            <person name="Herrera-Belaroussi A."/>
        </authorList>
    </citation>
    <scope>NUCLEOTIDE SEQUENCE [LARGE SCALE GENOMIC DNA]</scope>
    <source>
        <strain evidence="1 2">AvVan</strain>
    </source>
</reference>
<evidence type="ECO:0000313" key="2">
    <source>
        <dbReference type="Proteomes" id="UP000305282"/>
    </source>
</evidence>
<accession>A0A4S5B1K9</accession>
<organism evidence="1 2">
    <name type="scientific">Candidatus Frankia alpina</name>
    <dbReference type="NCBI Taxonomy" id="2699483"/>
    <lineage>
        <taxon>Bacteria</taxon>
        <taxon>Bacillati</taxon>
        <taxon>Actinomycetota</taxon>
        <taxon>Actinomycetes</taxon>
        <taxon>Frankiales</taxon>
        <taxon>Frankiaceae</taxon>
        <taxon>Frankia</taxon>
    </lineage>
</organism>
<dbReference type="AlphaFoldDB" id="A0A4S5B1K9"/>
<protein>
    <submittedName>
        <fullName evidence="1">Uncharacterized protein</fullName>
    </submittedName>
</protein>
<feature type="non-terminal residue" evidence="1">
    <location>
        <position position="129"/>
    </location>
</feature>